<dbReference type="Proteomes" id="UP001280121">
    <property type="component" value="Unassembled WGS sequence"/>
</dbReference>
<sequence length="83" mass="9617">MGTRTSSSRAQQEDAEDMDFEPGHQDFNEWVFAPVVGYHSLMIDPYATELWAVEEISMKEVEESARAEWDLKAKRPHIDDMVQ</sequence>
<protein>
    <submittedName>
        <fullName evidence="2">Uncharacterized protein</fullName>
    </submittedName>
</protein>
<evidence type="ECO:0000313" key="2">
    <source>
        <dbReference type="EMBL" id="KAK2648893.1"/>
    </source>
</evidence>
<reference evidence="2" key="1">
    <citation type="journal article" date="2023" name="Plant J.">
        <title>Genome sequences and population genomics provide insights into the demographic history, inbreeding, and mutation load of two 'living fossil' tree species of Dipteronia.</title>
        <authorList>
            <person name="Feng Y."/>
            <person name="Comes H.P."/>
            <person name="Chen J."/>
            <person name="Zhu S."/>
            <person name="Lu R."/>
            <person name="Zhang X."/>
            <person name="Li P."/>
            <person name="Qiu J."/>
            <person name="Olsen K.M."/>
            <person name="Qiu Y."/>
        </authorList>
    </citation>
    <scope>NUCLEOTIDE SEQUENCE</scope>
    <source>
        <strain evidence="2">KIB01</strain>
    </source>
</reference>
<keyword evidence="3" id="KW-1185">Reference proteome</keyword>
<name>A0AAD9U7D0_9ROSI</name>
<accession>A0AAD9U7D0</accession>
<organism evidence="2 3">
    <name type="scientific">Dipteronia dyeriana</name>
    <dbReference type="NCBI Taxonomy" id="168575"/>
    <lineage>
        <taxon>Eukaryota</taxon>
        <taxon>Viridiplantae</taxon>
        <taxon>Streptophyta</taxon>
        <taxon>Embryophyta</taxon>
        <taxon>Tracheophyta</taxon>
        <taxon>Spermatophyta</taxon>
        <taxon>Magnoliopsida</taxon>
        <taxon>eudicotyledons</taxon>
        <taxon>Gunneridae</taxon>
        <taxon>Pentapetalae</taxon>
        <taxon>rosids</taxon>
        <taxon>malvids</taxon>
        <taxon>Sapindales</taxon>
        <taxon>Sapindaceae</taxon>
        <taxon>Hippocastanoideae</taxon>
        <taxon>Acereae</taxon>
        <taxon>Dipteronia</taxon>
    </lineage>
</organism>
<feature type="region of interest" description="Disordered" evidence="1">
    <location>
        <begin position="1"/>
        <end position="22"/>
    </location>
</feature>
<evidence type="ECO:0000313" key="3">
    <source>
        <dbReference type="Proteomes" id="UP001280121"/>
    </source>
</evidence>
<evidence type="ECO:0000256" key="1">
    <source>
        <dbReference type="SAM" id="MobiDB-lite"/>
    </source>
</evidence>
<dbReference type="AlphaFoldDB" id="A0AAD9U7D0"/>
<gene>
    <name evidence="2" type="ORF">Ddye_016382</name>
</gene>
<proteinExistence type="predicted"/>
<dbReference type="EMBL" id="JANJYI010000005">
    <property type="protein sequence ID" value="KAK2648893.1"/>
    <property type="molecule type" value="Genomic_DNA"/>
</dbReference>
<feature type="compositionally biased region" description="Polar residues" evidence="1">
    <location>
        <begin position="1"/>
        <end position="10"/>
    </location>
</feature>
<comment type="caution">
    <text evidence="2">The sequence shown here is derived from an EMBL/GenBank/DDBJ whole genome shotgun (WGS) entry which is preliminary data.</text>
</comment>